<proteinExistence type="inferred from homology"/>
<accession>A0ABU9BGA9</accession>
<comment type="caution">
    <text evidence="2">The sequence shown here is derived from an EMBL/GenBank/DDBJ whole genome shotgun (WGS) entry which is preliminary data.</text>
</comment>
<evidence type="ECO:0000313" key="2">
    <source>
        <dbReference type="EMBL" id="MEK8028991.1"/>
    </source>
</evidence>
<dbReference type="Proteomes" id="UP001368500">
    <property type="component" value="Unassembled WGS sequence"/>
</dbReference>
<dbReference type="EMBL" id="JBBUTF010000035">
    <property type="protein sequence ID" value="MEK8028991.1"/>
    <property type="molecule type" value="Genomic_DNA"/>
</dbReference>
<name>A0ABU9BGA9_9BURK</name>
<dbReference type="InterPro" id="IPR007607">
    <property type="entry name" value="BacA/B"/>
</dbReference>
<evidence type="ECO:0000313" key="3">
    <source>
        <dbReference type="Proteomes" id="UP001368500"/>
    </source>
</evidence>
<dbReference type="PANTHER" id="PTHR35024">
    <property type="entry name" value="HYPOTHETICAL CYTOSOLIC PROTEIN"/>
    <property type="match status" value="1"/>
</dbReference>
<sequence>MFGTRRTADDPSVATKERFATLIGERTTIKGDLSLAEGVRIDGRLEGNTGREGDAPVTVVIGQNGSVTGNIVATRVVVAGQVLGTIQADEEVELHATAVIQGDVHCKSLRIAHGARVMGRIATADHPAVSRPTLVVDQRDVPKVANGSA</sequence>
<gene>
    <name evidence="2" type="ORF">AACH11_23790</name>
</gene>
<dbReference type="RefSeq" id="WP_341376778.1">
    <property type="nucleotide sequence ID" value="NZ_JBBUTF010000035.1"/>
</dbReference>
<reference evidence="2 3" key="1">
    <citation type="submission" date="2024-04" db="EMBL/GenBank/DDBJ databases">
        <title>Novel species of the genus Ideonella isolated from streams.</title>
        <authorList>
            <person name="Lu H."/>
        </authorList>
    </citation>
    <scope>NUCLEOTIDE SEQUENCE [LARGE SCALE GENOMIC DNA]</scope>
    <source>
        <strain evidence="2 3">BYS139W</strain>
    </source>
</reference>
<protein>
    <submittedName>
        <fullName evidence="2">Polymer-forming cytoskeletal protein</fullName>
    </submittedName>
</protein>
<evidence type="ECO:0000256" key="1">
    <source>
        <dbReference type="ARBA" id="ARBA00044755"/>
    </source>
</evidence>
<comment type="similarity">
    <text evidence="1">Belongs to the bactofilin family.</text>
</comment>
<keyword evidence="3" id="KW-1185">Reference proteome</keyword>
<organism evidence="2 3">
    <name type="scientific">Pseudaquabacterium rugosum</name>
    <dbReference type="NCBI Taxonomy" id="2984194"/>
    <lineage>
        <taxon>Bacteria</taxon>
        <taxon>Pseudomonadati</taxon>
        <taxon>Pseudomonadota</taxon>
        <taxon>Betaproteobacteria</taxon>
        <taxon>Burkholderiales</taxon>
        <taxon>Sphaerotilaceae</taxon>
        <taxon>Pseudaquabacterium</taxon>
    </lineage>
</organism>
<dbReference type="Pfam" id="PF04519">
    <property type="entry name" value="Bactofilin"/>
    <property type="match status" value="1"/>
</dbReference>
<dbReference type="PANTHER" id="PTHR35024:SF4">
    <property type="entry name" value="POLYMER-FORMING CYTOSKELETAL PROTEIN"/>
    <property type="match status" value="1"/>
</dbReference>